<keyword evidence="3" id="KW-1185">Reference proteome</keyword>
<keyword evidence="1" id="KW-0472">Membrane</keyword>
<comment type="caution">
    <text evidence="2">The sequence shown here is derived from an EMBL/GenBank/DDBJ whole genome shotgun (WGS) entry which is preliminary data.</text>
</comment>
<name>A0ABT4RIB1_9ACTN</name>
<feature type="transmembrane region" description="Helical" evidence="1">
    <location>
        <begin position="26"/>
        <end position="44"/>
    </location>
</feature>
<organism evidence="2 3">
    <name type="scientific">Solirubrobacter deserti</name>
    <dbReference type="NCBI Taxonomy" id="2282478"/>
    <lineage>
        <taxon>Bacteria</taxon>
        <taxon>Bacillati</taxon>
        <taxon>Actinomycetota</taxon>
        <taxon>Thermoleophilia</taxon>
        <taxon>Solirubrobacterales</taxon>
        <taxon>Solirubrobacteraceae</taxon>
        <taxon>Solirubrobacter</taxon>
    </lineage>
</organism>
<reference evidence="2" key="1">
    <citation type="submission" date="2022-10" db="EMBL/GenBank/DDBJ databases">
        <title>The WGS of Solirubrobacter sp. CPCC 204708.</title>
        <authorList>
            <person name="Jiang Z."/>
        </authorList>
    </citation>
    <scope>NUCLEOTIDE SEQUENCE</scope>
    <source>
        <strain evidence="2">CPCC 204708</strain>
    </source>
</reference>
<dbReference type="RefSeq" id="WP_270006360.1">
    <property type="nucleotide sequence ID" value="NZ_JAPCID010000014.1"/>
</dbReference>
<dbReference type="EMBL" id="JAPCID010000014">
    <property type="protein sequence ID" value="MDA0138258.1"/>
    <property type="molecule type" value="Genomic_DNA"/>
</dbReference>
<gene>
    <name evidence="2" type="ORF">OJ962_12170</name>
</gene>
<proteinExistence type="predicted"/>
<keyword evidence="1" id="KW-1133">Transmembrane helix</keyword>
<protein>
    <submittedName>
        <fullName evidence="2">Uncharacterized protein</fullName>
    </submittedName>
</protein>
<dbReference type="Proteomes" id="UP001147700">
    <property type="component" value="Unassembled WGS sequence"/>
</dbReference>
<accession>A0ABT4RIB1</accession>
<evidence type="ECO:0000313" key="2">
    <source>
        <dbReference type="EMBL" id="MDA0138258.1"/>
    </source>
</evidence>
<sequence>MSLLVAPEHRPTLREELAGLPNRSRGVAIAVLALLALAAVVLLARGTSEEGTRVVVEEPIAFNLRYPDSMKRIEDDTLFHLERKGVDEFIVEPLELPAYRGDVGGVLPVEASREIERLRERFPQLELVEEGKVRINRVAGYSLAFRASRSPRLYGRLVLLPEPVPGARSGVKLLMLATPKGGAGKARDVGTNGLLKTPYRSLRFGTEGP</sequence>
<evidence type="ECO:0000313" key="3">
    <source>
        <dbReference type="Proteomes" id="UP001147700"/>
    </source>
</evidence>
<evidence type="ECO:0000256" key="1">
    <source>
        <dbReference type="SAM" id="Phobius"/>
    </source>
</evidence>
<keyword evidence="1" id="KW-0812">Transmembrane</keyword>